<gene>
    <name evidence="6" type="ORF">BSOLF_1468</name>
</gene>
<name>A0A2R6XZD2_9BACL</name>
<dbReference type="Proteomes" id="UP000244338">
    <property type="component" value="Unassembled WGS sequence"/>
</dbReference>
<dbReference type="AlphaFoldDB" id="A0A2R6XZD2"/>
<reference evidence="7" key="1">
    <citation type="journal article" date="2018" name="Sci. Rep.">
        <title>Lignite coal burning seam in the remote Altai Mountains harbors a hydrogen-driven thermophilic microbial community.</title>
        <authorList>
            <person name="Kadnikov V.V."/>
            <person name="Mardanov A.V."/>
            <person name="Ivasenko D.A."/>
            <person name="Antsiferov D.V."/>
            <person name="Beletsky A.V."/>
            <person name="Karnachuk O.V."/>
            <person name="Ravin N.V."/>
        </authorList>
    </citation>
    <scope>NUCLEOTIDE SEQUENCE [LARGE SCALE GENOMIC DNA]</scope>
</reference>
<keyword evidence="2 5" id="KW-0812">Transmembrane</keyword>
<evidence type="ECO:0000256" key="5">
    <source>
        <dbReference type="SAM" id="Phobius"/>
    </source>
</evidence>
<comment type="caution">
    <text evidence="6">The sequence shown here is derived from an EMBL/GenBank/DDBJ whole genome shotgun (WGS) entry which is preliminary data.</text>
</comment>
<keyword evidence="4 5" id="KW-0472">Membrane</keyword>
<dbReference type="Gene3D" id="1.20.58.340">
    <property type="entry name" value="Magnesium transport protein CorA, transmembrane region"/>
    <property type="match status" value="1"/>
</dbReference>
<organism evidence="6 7">
    <name type="scientific">Candidatus Carbonibacillus altaicus</name>
    <dbReference type="NCBI Taxonomy" id="2163959"/>
    <lineage>
        <taxon>Bacteria</taxon>
        <taxon>Bacillati</taxon>
        <taxon>Bacillota</taxon>
        <taxon>Bacilli</taxon>
        <taxon>Bacillales</taxon>
        <taxon>Candidatus Carbonibacillus</taxon>
    </lineage>
</organism>
<evidence type="ECO:0000313" key="7">
    <source>
        <dbReference type="Proteomes" id="UP000244338"/>
    </source>
</evidence>
<proteinExistence type="predicted"/>
<feature type="transmembrane region" description="Helical" evidence="5">
    <location>
        <begin position="31"/>
        <end position="48"/>
    </location>
</feature>
<dbReference type="EMBL" id="PEBX01000072">
    <property type="protein sequence ID" value="PTQ55796.1"/>
    <property type="molecule type" value="Genomic_DNA"/>
</dbReference>
<evidence type="ECO:0000256" key="1">
    <source>
        <dbReference type="ARBA" id="ARBA00004141"/>
    </source>
</evidence>
<evidence type="ECO:0000313" key="6">
    <source>
        <dbReference type="EMBL" id="PTQ55796.1"/>
    </source>
</evidence>
<keyword evidence="3 5" id="KW-1133">Transmembrane helix</keyword>
<protein>
    <submittedName>
        <fullName evidence="6">Uncharacterized protein</fullName>
    </submittedName>
</protein>
<evidence type="ECO:0000256" key="3">
    <source>
        <dbReference type="ARBA" id="ARBA00022989"/>
    </source>
</evidence>
<comment type="subcellular location">
    <subcellularLocation>
        <location evidence="1">Membrane</location>
        <topology evidence="1">Multi-pass membrane protein</topology>
    </subcellularLocation>
</comment>
<dbReference type="SUPFAM" id="SSF144083">
    <property type="entry name" value="Magnesium transport protein CorA, transmembrane region"/>
    <property type="match status" value="1"/>
</dbReference>
<dbReference type="GO" id="GO:0016020">
    <property type="term" value="C:membrane"/>
    <property type="evidence" value="ECO:0007669"/>
    <property type="project" value="UniProtKB-SubCell"/>
</dbReference>
<dbReference type="InterPro" id="IPR045863">
    <property type="entry name" value="CorA_TM1_TM2"/>
</dbReference>
<evidence type="ECO:0000256" key="4">
    <source>
        <dbReference type="ARBA" id="ARBA00023136"/>
    </source>
</evidence>
<evidence type="ECO:0000256" key="2">
    <source>
        <dbReference type="ARBA" id="ARBA00022692"/>
    </source>
</evidence>
<accession>A0A2R6XZD2</accession>
<sequence length="57" mass="6336">MPSCTIALAVPTAAGSAYSMNIDLPFEHNPYTYLVILVVSFAVGIWLARRLIRIRLE</sequence>